<dbReference type="InterPro" id="IPR043502">
    <property type="entry name" value="DNA/RNA_pol_sf"/>
</dbReference>
<dbReference type="SUPFAM" id="SSF54060">
    <property type="entry name" value="His-Me finger endonucleases"/>
    <property type="match status" value="1"/>
</dbReference>
<dbReference type="GO" id="GO:0071897">
    <property type="term" value="P:DNA biosynthetic process"/>
    <property type="evidence" value="ECO:0007669"/>
    <property type="project" value="UniProtKB-ARBA"/>
</dbReference>
<keyword evidence="2" id="KW-1185">Reference proteome</keyword>
<protein>
    <recommendedName>
        <fullName evidence="3">DNA-directed DNA polymerase</fullName>
    </recommendedName>
</protein>
<evidence type="ECO:0000313" key="1">
    <source>
        <dbReference type="EMBL" id="KYQ47274.1"/>
    </source>
</evidence>
<dbReference type="PANTHER" id="PTHR31511">
    <property type="entry name" value="PROTEIN CBG23764"/>
    <property type="match status" value="1"/>
</dbReference>
<evidence type="ECO:0008006" key="3">
    <source>
        <dbReference type="Google" id="ProtNLM"/>
    </source>
</evidence>
<accession>A0A151WHH5</accession>
<reference evidence="1 2" key="1">
    <citation type="submission" date="2015-09" db="EMBL/GenBank/DDBJ databases">
        <title>Trachymyrmex zeteki WGS genome.</title>
        <authorList>
            <person name="Nygaard S."/>
            <person name="Hu H."/>
            <person name="Boomsma J."/>
            <person name="Zhang G."/>
        </authorList>
    </citation>
    <scope>NUCLEOTIDE SEQUENCE [LARGE SCALE GENOMIC DNA]</scope>
    <source>
        <strain evidence="1">Tzet28-1</strain>
        <tissue evidence="1">Whole body</tissue>
    </source>
</reference>
<dbReference type="STRING" id="64791.A0A151WHH5"/>
<gene>
    <name evidence="1" type="ORF">ALC60_13707</name>
</gene>
<organism evidence="1 2">
    <name type="scientific">Mycetomoellerius zeteki</name>
    <dbReference type="NCBI Taxonomy" id="64791"/>
    <lineage>
        <taxon>Eukaryota</taxon>
        <taxon>Metazoa</taxon>
        <taxon>Ecdysozoa</taxon>
        <taxon>Arthropoda</taxon>
        <taxon>Hexapoda</taxon>
        <taxon>Insecta</taxon>
        <taxon>Pterygota</taxon>
        <taxon>Neoptera</taxon>
        <taxon>Endopterygota</taxon>
        <taxon>Hymenoptera</taxon>
        <taxon>Apocrita</taxon>
        <taxon>Aculeata</taxon>
        <taxon>Formicoidea</taxon>
        <taxon>Formicidae</taxon>
        <taxon>Myrmicinae</taxon>
        <taxon>Mycetomoellerius</taxon>
    </lineage>
</organism>
<dbReference type="PANTHER" id="PTHR31511:SF12">
    <property type="entry name" value="RHO TERMINATION FACTOR N-TERMINAL DOMAIN-CONTAINING PROTEIN"/>
    <property type="match status" value="1"/>
</dbReference>
<sequence>ECELLEQCGQIANLAECLAWLQRCDECIERLEELCRAKRPRLVVGHRQCLVARISRLACAKTQLERRFIHVARNSTEKRTRNFSAIDACTTSVRAKNWSYTQWTAEKMNDCAIRLPNEDDKWLEFGNHCSKERIPFIVYADLECVLRKMEPNSYYVRCSYDDAVSSYFAHQLQDLAHRVKNIVSANVPMETLSKQQWEAYRSATHCHVCEKSFAPNDTRVRDHCHLTGRYRDPAHSNCNLNYKNSLYIPVVFHNLSGYDAHLIIKEIATAYNGQVDVLPITKEKYISFTNTNFRTRAKNDFEKNLYKLMKNAIFGKTMENVRNHVNVKLLTKWDGRYGTEAMIAKQNFHSRSVFAENLIAVELRKLEVKFNKPIYVGIYILDISKVCLYEFHHEYMLLLYNDKCKITYTHTDSLIYHRMRRYLRDDGTRYR</sequence>
<dbReference type="Proteomes" id="UP000075809">
    <property type="component" value="Unassembled WGS sequence"/>
</dbReference>
<dbReference type="InterPro" id="IPR044925">
    <property type="entry name" value="His-Me_finger_sf"/>
</dbReference>
<dbReference type="SUPFAM" id="SSF56672">
    <property type="entry name" value="DNA/RNA polymerases"/>
    <property type="match status" value="1"/>
</dbReference>
<proteinExistence type="predicted"/>
<feature type="non-terminal residue" evidence="1">
    <location>
        <position position="1"/>
    </location>
</feature>
<dbReference type="AlphaFoldDB" id="A0A151WHH5"/>
<name>A0A151WHH5_9HYME</name>
<dbReference type="EMBL" id="KQ983117">
    <property type="protein sequence ID" value="KYQ47274.1"/>
    <property type="molecule type" value="Genomic_DNA"/>
</dbReference>
<evidence type="ECO:0000313" key="2">
    <source>
        <dbReference type="Proteomes" id="UP000075809"/>
    </source>
</evidence>